<proteinExistence type="predicted"/>
<reference evidence="3 4" key="1">
    <citation type="submission" date="2015-12" db="EMBL/GenBank/DDBJ databases">
        <title>The genome of Folsomia candida.</title>
        <authorList>
            <person name="Faddeeva A."/>
            <person name="Derks M.F."/>
            <person name="Anvar Y."/>
            <person name="Smit S."/>
            <person name="Van Straalen N."/>
            <person name="Roelofs D."/>
        </authorList>
    </citation>
    <scope>NUCLEOTIDE SEQUENCE [LARGE SCALE GENOMIC DNA]</scope>
    <source>
        <strain evidence="3 4">VU population</strain>
        <tissue evidence="3">Whole body</tissue>
    </source>
</reference>
<gene>
    <name evidence="3" type="ORF">Fcan01_18007</name>
</gene>
<name>A0A226DSJ3_FOLCA</name>
<dbReference type="AlphaFoldDB" id="A0A226DSJ3"/>
<keyword evidence="2" id="KW-0472">Membrane</keyword>
<organism evidence="3 4">
    <name type="scientific">Folsomia candida</name>
    <name type="common">Springtail</name>
    <dbReference type="NCBI Taxonomy" id="158441"/>
    <lineage>
        <taxon>Eukaryota</taxon>
        <taxon>Metazoa</taxon>
        <taxon>Ecdysozoa</taxon>
        <taxon>Arthropoda</taxon>
        <taxon>Hexapoda</taxon>
        <taxon>Collembola</taxon>
        <taxon>Entomobryomorpha</taxon>
        <taxon>Isotomoidea</taxon>
        <taxon>Isotomidae</taxon>
        <taxon>Proisotominae</taxon>
        <taxon>Folsomia</taxon>
    </lineage>
</organism>
<keyword evidence="4" id="KW-1185">Reference proteome</keyword>
<protein>
    <submittedName>
        <fullName evidence="3">Uncharacterized protein</fullName>
    </submittedName>
</protein>
<sequence length="751" mass="86109">MHTFTTQAFSVIPVNLFYTSVHHIILHAIIEGVSGGKGEHRESLVHAGIDPIPVQADSVKYMYPFQNCTTMIFTNKNFIWETFNKPSSGPIIFLNYDTKITLATGGIAFRKFFVKTRRNYAPHCWATFTILPEKEYFSRDADLDFIGYKPCFIHANLWSQYFILVTAVPDLMNKYVKSEPVLSRLNLREVIIVDVIHFLSNDSKLRLNYHNIYYIMAPTVGMEHSEPWYQMECLSNDCHKQLTATGKNLSKLNKYFWAAYSNFGGPKFSNVRELFGPINVGRIQHSPNGYRRLANLTTFHGFLSFWILQDLIENNFTDHKPLYFIAPINRIGLVSHRVLNYVIYGVQSYSFVSCYEVSSNSDILNTLTSPLDGISWILLGTCFITVALLLTAVLSNYSTISSDRVILMVGLTLENAVLVSRNIYRAVFLKKRHESLGIYIIIAVWMILIGTILTNWYKSCFTIEMIIPKIYRSPWTSVMDVEGIRILMPFSLLNEDDFQIEPLVDYILYLSFYIRLFNLCLEKSLQNVTYKRLMTHQITATKLYNMLLPYFGLDVNMTPVGNGVFTSFIGKPPPYNKSALHDYPIQPIEYDKGDTFEILKTLSSCGKVALMDSKDNIDAITTFLNDNQQEIRYVKGHDDFFTEIKGWTLFPVRGSYAEKRLKLMISSGIFAHWELIYKLWKSKKLLNHYANRSQQAVPSDSKDGNLVVENGGEWDVLQKREKIVKSNGSEAARNAKSRGGKDEQNRNEEGG</sequence>
<feature type="compositionally biased region" description="Basic and acidic residues" evidence="1">
    <location>
        <begin position="739"/>
        <end position="751"/>
    </location>
</feature>
<evidence type="ECO:0000313" key="3">
    <source>
        <dbReference type="EMBL" id="OXA47186.1"/>
    </source>
</evidence>
<dbReference type="Proteomes" id="UP000198287">
    <property type="component" value="Unassembled WGS sequence"/>
</dbReference>
<evidence type="ECO:0000256" key="1">
    <source>
        <dbReference type="SAM" id="MobiDB-lite"/>
    </source>
</evidence>
<feature type="region of interest" description="Disordered" evidence="1">
    <location>
        <begin position="719"/>
        <end position="751"/>
    </location>
</feature>
<keyword evidence="2" id="KW-0812">Transmembrane</keyword>
<feature type="transmembrane region" description="Helical" evidence="2">
    <location>
        <begin position="373"/>
        <end position="393"/>
    </location>
</feature>
<evidence type="ECO:0000313" key="4">
    <source>
        <dbReference type="Proteomes" id="UP000198287"/>
    </source>
</evidence>
<accession>A0A226DSJ3</accession>
<dbReference type="EMBL" id="LNIX01000013">
    <property type="protein sequence ID" value="OXA47186.1"/>
    <property type="molecule type" value="Genomic_DNA"/>
</dbReference>
<keyword evidence="2" id="KW-1133">Transmembrane helix</keyword>
<comment type="caution">
    <text evidence="3">The sequence shown here is derived from an EMBL/GenBank/DDBJ whole genome shotgun (WGS) entry which is preliminary data.</text>
</comment>
<feature type="transmembrane region" description="Helical" evidence="2">
    <location>
        <begin position="436"/>
        <end position="457"/>
    </location>
</feature>
<evidence type="ECO:0000256" key="2">
    <source>
        <dbReference type="SAM" id="Phobius"/>
    </source>
</evidence>